<dbReference type="GO" id="GO:0015562">
    <property type="term" value="F:efflux transmembrane transporter activity"/>
    <property type="evidence" value="ECO:0007669"/>
    <property type="project" value="InterPro"/>
</dbReference>
<dbReference type="SUPFAM" id="SSF56954">
    <property type="entry name" value="Outer membrane efflux proteins (OEP)"/>
    <property type="match status" value="1"/>
</dbReference>
<dbReference type="Gene3D" id="1.20.1600.10">
    <property type="entry name" value="Outer membrane efflux proteins (OEP)"/>
    <property type="match status" value="1"/>
</dbReference>
<keyword evidence="2" id="KW-0732">Signal</keyword>
<sequence>MSLLRSRFARVSVVTALSATLGACASISADRGMTPVVSRVSLDLGKDTAKIVTPADAAAVQSRVTRLLAKPLTADAAVQIALLNNRGLQAEYNALGVSEAEYVEASLPPSPTVSIERVTYRGELDIERRLIADLLQLITLPRRAKIAETEFRAAQYKTIQATFRTAVKARRAFYQAVAARETAAFLETARASASASAELTKKLGETGATTKLNQARSGALYAEVATELAEARLDAVKEREALTRELGLWGRDLDYKLPSRLPGFPRLKTQGDVEATALRRRVDLIGDRFELDALAQSYGLTEQTRAISMLEVTGLANHSKSAEGDKANPKGFEVAVQIPIFDFGKARSAKAEETYMGAVNRLLEKAVNARSEAREAYATYRGRYDIARAFQTRVLPLRKIITDESQLQYNGMLVDAFELLTNARENVASNVAAIRAKRDFFIADVDFQAALIGGGGAEEASPEPKLASAASPSAASPQ</sequence>
<feature type="region of interest" description="Disordered" evidence="1">
    <location>
        <begin position="455"/>
        <end position="478"/>
    </location>
</feature>
<feature type="chain" id="PRO_5015924580" evidence="2">
    <location>
        <begin position="26"/>
        <end position="478"/>
    </location>
</feature>
<evidence type="ECO:0000313" key="3">
    <source>
        <dbReference type="EMBL" id="PZQ12458.1"/>
    </source>
</evidence>
<proteinExistence type="predicted"/>
<dbReference type="PANTHER" id="PTHR30203">
    <property type="entry name" value="OUTER MEMBRANE CATION EFFLUX PROTEIN"/>
    <property type="match status" value="1"/>
</dbReference>
<dbReference type="PROSITE" id="PS51257">
    <property type="entry name" value="PROKAR_LIPOPROTEIN"/>
    <property type="match status" value="1"/>
</dbReference>
<reference evidence="3 4" key="1">
    <citation type="submission" date="2017-08" db="EMBL/GenBank/DDBJ databases">
        <title>Infants hospitalized years apart are colonized by the same room-sourced microbial strains.</title>
        <authorList>
            <person name="Brooks B."/>
            <person name="Olm M.R."/>
            <person name="Firek B.A."/>
            <person name="Baker R."/>
            <person name="Thomas B.C."/>
            <person name="Morowitz M.J."/>
            <person name="Banfield J.F."/>
        </authorList>
    </citation>
    <scope>NUCLEOTIDE SEQUENCE [LARGE SCALE GENOMIC DNA]</scope>
    <source>
        <strain evidence="3">S2_005_003_R2_43</strain>
    </source>
</reference>
<evidence type="ECO:0000313" key="4">
    <source>
        <dbReference type="Proteomes" id="UP000249577"/>
    </source>
</evidence>
<organism evidence="3 4">
    <name type="scientific">Ancylobacter novellus</name>
    <name type="common">Thiobacillus novellus</name>
    <dbReference type="NCBI Taxonomy" id="921"/>
    <lineage>
        <taxon>Bacteria</taxon>
        <taxon>Pseudomonadati</taxon>
        <taxon>Pseudomonadota</taxon>
        <taxon>Alphaproteobacteria</taxon>
        <taxon>Hyphomicrobiales</taxon>
        <taxon>Xanthobacteraceae</taxon>
        <taxon>Ancylobacter</taxon>
    </lineage>
</organism>
<dbReference type="PANTHER" id="PTHR30203:SF24">
    <property type="entry name" value="BLR4935 PROTEIN"/>
    <property type="match status" value="1"/>
</dbReference>
<protein>
    <submittedName>
        <fullName evidence="3">Copper resistance protein</fullName>
    </submittedName>
</protein>
<feature type="signal peptide" evidence="2">
    <location>
        <begin position="1"/>
        <end position="25"/>
    </location>
</feature>
<comment type="caution">
    <text evidence="3">The sequence shown here is derived from an EMBL/GenBank/DDBJ whole genome shotgun (WGS) entry which is preliminary data.</text>
</comment>
<gene>
    <name evidence="3" type="ORF">DI565_16700</name>
</gene>
<name>A0A2W5KAI4_ANCNO</name>
<evidence type="ECO:0000256" key="2">
    <source>
        <dbReference type="SAM" id="SignalP"/>
    </source>
</evidence>
<dbReference type="InterPro" id="IPR010131">
    <property type="entry name" value="MdtP/NodT-like"/>
</dbReference>
<evidence type="ECO:0000256" key="1">
    <source>
        <dbReference type="SAM" id="MobiDB-lite"/>
    </source>
</evidence>
<feature type="compositionally biased region" description="Low complexity" evidence="1">
    <location>
        <begin position="463"/>
        <end position="478"/>
    </location>
</feature>
<accession>A0A2W5KAI4</accession>
<dbReference type="AlphaFoldDB" id="A0A2W5KAI4"/>
<dbReference type="EMBL" id="QFPN01000009">
    <property type="protein sequence ID" value="PZQ12458.1"/>
    <property type="molecule type" value="Genomic_DNA"/>
</dbReference>
<dbReference type="Proteomes" id="UP000249577">
    <property type="component" value="Unassembled WGS sequence"/>
</dbReference>